<sequence>MVQALAIEKTSSTQIPSDEWELRIELAAAYRLVDYFGWCELIYGHLTAHTPELEPHFLINPYGLNYDEITASNLVKIDIDGIPVESTSHPISEAGFVIHSAIHSMEAAENRVVMHSHSRAGMAIAALRHGLLPISMNATLFFDDIAYHDFEGPSLYLEERDRLRKSLGTKRAMILRNHGLLTVGRTVAEAFIRLYRLEQACRIQLDAAAAGELNLLDDKIARKSGHDTSRFMESEAAYGQLEFNALMRKLDKTDNSYRH</sequence>
<reference evidence="2" key="1">
    <citation type="submission" date="2018-05" db="EMBL/GenBank/DDBJ databases">
        <authorList>
            <person name="Lanie J.A."/>
            <person name="Ng W.-L."/>
            <person name="Kazmierczak K.M."/>
            <person name="Andrzejewski T.M."/>
            <person name="Davidsen T.M."/>
            <person name="Wayne K.J."/>
            <person name="Tettelin H."/>
            <person name="Glass J.I."/>
            <person name="Rusch D."/>
            <person name="Podicherti R."/>
            <person name="Tsui H.-C.T."/>
            <person name="Winkler M.E."/>
        </authorList>
    </citation>
    <scope>NUCLEOTIDE SEQUENCE</scope>
</reference>
<dbReference type="Gene3D" id="3.40.225.10">
    <property type="entry name" value="Class II aldolase/adducin N-terminal domain"/>
    <property type="match status" value="1"/>
</dbReference>
<dbReference type="PANTHER" id="PTHR10672">
    <property type="entry name" value="ADDUCIN"/>
    <property type="match status" value="1"/>
</dbReference>
<organism evidence="2">
    <name type="scientific">marine metagenome</name>
    <dbReference type="NCBI Taxonomy" id="408172"/>
    <lineage>
        <taxon>unclassified sequences</taxon>
        <taxon>metagenomes</taxon>
        <taxon>ecological metagenomes</taxon>
    </lineage>
</organism>
<dbReference type="GO" id="GO:0051015">
    <property type="term" value="F:actin filament binding"/>
    <property type="evidence" value="ECO:0007669"/>
    <property type="project" value="TreeGrafter"/>
</dbReference>
<dbReference type="InterPro" id="IPR001303">
    <property type="entry name" value="Aldolase_II/adducin_N"/>
</dbReference>
<dbReference type="GO" id="GO:0005856">
    <property type="term" value="C:cytoskeleton"/>
    <property type="evidence" value="ECO:0007669"/>
    <property type="project" value="TreeGrafter"/>
</dbReference>
<dbReference type="PANTHER" id="PTHR10672:SF3">
    <property type="entry name" value="PROTEIN HU-LI TAI SHAO"/>
    <property type="match status" value="1"/>
</dbReference>
<name>A0A381UR57_9ZZZZ</name>
<proteinExistence type="predicted"/>
<dbReference type="SUPFAM" id="SSF53639">
    <property type="entry name" value="AraD/HMP-PK domain-like"/>
    <property type="match status" value="1"/>
</dbReference>
<dbReference type="Pfam" id="PF00596">
    <property type="entry name" value="Aldolase_II"/>
    <property type="match status" value="1"/>
</dbReference>
<accession>A0A381UR57</accession>
<protein>
    <recommendedName>
        <fullName evidence="1">Class II aldolase/adducin N-terminal domain-containing protein</fullName>
    </recommendedName>
</protein>
<dbReference type="NCBIfam" id="NF005451">
    <property type="entry name" value="PRK07044.1"/>
    <property type="match status" value="1"/>
</dbReference>
<dbReference type="InterPro" id="IPR051017">
    <property type="entry name" value="Aldolase-II_Adducin_sf"/>
</dbReference>
<dbReference type="EMBL" id="UINC01006870">
    <property type="protein sequence ID" value="SVA30118.1"/>
    <property type="molecule type" value="Genomic_DNA"/>
</dbReference>
<feature type="domain" description="Class II aldolase/adducin N-terminal" evidence="1">
    <location>
        <begin position="24"/>
        <end position="205"/>
    </location>
</feature>
<dbReference type="SMART" id="SM01007">
    <property type="entry name" value="Aldolase_II"/>
    <property type="match status" value="1"/>
</dbReference>
<dbReference type="InterPro" id="IPR036409">
    <property type="entry name" value="Aldolase_II/adducin_N_sf"/>
</dbReference>
<evidence type="ECO:0000313" key="2">
    <source>
        <dbReference type="EMBL" id="SVA30118.1"/>
    </source>
</evidence>
<evidence type="ECO:0000259" key="1">
    <source>
        <dbReference type="SMART" id="SM01007"/>
    </source>
</evidence>
<dbReference type="AlphaFoldDB" id="A0A381UR57"/>
<gene>
    <name evidence="2" type="ORF">METZ01_LOCUS82972</name>
</gene>